<evidence type="ECO:0000313" key="14">
    <source>
        <dbReference type="Proteomes" id="UP000677054"/>
    </source>
</evidence>
<dbReference type="Pfam" id="PF01853">
    <property type="entry name" value="MOZ_SAS"/>
    <property type="match status" value="1"/>
</dbReference>
<dbReference type="GO" id="GO:0006355">
    <property type="term" value="P:regulation of DNA-templated transcription"/>
    <property type="evidence" value="ECO:0007669"/>
    <property type="project" value="InterPro"/>
</dbReference>
<dbReference type="GO" id="GO:0032958">
    <property type="term" value="P:inositol phosphate biosynthetic process"/>
    <property type="evidence" value="ECO:0007669"/>
    <property type="project" value="InterPro"/>
</dbReference>
<dbReference type="Gene3D" id="3.40.630.30">
    <property type="match status" value="1"/>
</dbReference>
<dbReference type="GO" id="GO:0005634">
    <property type="term" value="C:nucleus"/>
    <property type="evidence" value="ECO:0007669"/>
    <property type="project" value="UniProtKB-SubCell"/>
</dbReference>
<dbReference type="FunFam" id="3.40.630.30:FF:000002">
    <property type="entry name" value="Histone acetyltransferase"/>
    <property type="match status" value="1"/>
</dbReference>
<dbReference type="GO" id="GO:0140861">
    <property type="term" value="P:DNA repair-dependent chromatin remodeling"/>
    <property type="evidence" value="ECO:0007669"/>
    <property type="project" value="UniProtKB-ARBA"/>
</dbReference>
<dbReference type="Pfam" id="PF03770">
    <property type="entry name" value="IPK"/>
    <property type="match status" value="1"/>
</dbReference>
<dbReference type="InterPro" id="IPR036388">
    <property type="entry name" value="WH-like_DNA-bd_sf"/>
</dbReference>
<evidence type="ECO:0000256" key="3">
    <source>
        <dbReference type="ARBA" id="ARBA00013184"/>
    </source>
</evidence>
<feature type="domain" description="C2H2-type" evidence="11">
    <location>
        <begin position="105"/>
        <end position="132"/>
    </location>
</feature>
<accession>A0A7R9A7Z0</accession>
<keyword evidence="5" id="KW-0007">Acetylation</keyword>
<dbReference type="GO" id="GO:0016301">
    <property type="term" value="F:kinase activity"/>
    <property type="evidence" value="ECO:0007669"/>
    <property type="project" value="InterPro"/>
</dbReference>
<name>A0A7R9A7Z0_9CRUS</name>
<dbReference type="PROSITE" id="PS00028">
    <property type="entry name" value="ZINC_FINGER_C2H2_1"/>
    <property type="match status" value="2"/>
</dbReference>
<dbReference type="InterPro" id="IPR016197">
    <property type="entry name" value="Chromo-like_dom_sf"/>
</dbReference>
<dbReference type="GO" id="GO:0072487">
    <property type="term" value="C:MSL complex"/>
    <property type="evidence" value="ECO:0007669"/>
    <property type="project" value="TreeGrafter"/>
</dbReference>
<dbReference type="SUPFAM" id="SSF56104">
    <property type="entry name" value="SAICAR synthase-like"/>
    <property type="match status" value="1"/>
</dbReference>
<feature type="compositionally biased region" description="Basic and acidic residues" evidence="10">
    <location>
        <begin position="328"/>
        <end position="337"/>
    </location>
</feature>
<dbReference type="PANTHER" id="PTHR10615">
    <property type="entry name" value="HISTONE ACETYLTRANSFERASE"/>
    <property type="match status" value="1"/>
</dbReference>
<evidence type="ECO:0000256" key="7">
    <source>
        <dbReference type="PIRSR" id="PIRSR602717-51"/>
    </source>
</evidence>
<dbReference type="Gene3D" id="3.30.160.60">
    <property type="entry name" value="Classic Zinc Finger"/>
    <property type="match status" value="2"/>
</dbReference>
<dbReference type="Gene3D" id="1.10.10.10">
    <property type="entry name" value="Winged helix-like DNA-binding domain superfamily/Winged helix DNA-binding domain"/>
    <property type="match status" value="1"/>
</dbReference>
<feature type="region of interest" description="Disordered" evidence="10">
    <location>
        <begin position="328"/>
        <end position="349"/>
    </location>
</feature>
<evidence type="ECO:0000256" key="10">
    <source>
        <dbReference type="SAM" id="MobiDB-lite"/>
    </source>
</evidence>
<keyword evidence="4" id="KW-0808">Transferase</keyword>
<proteinExistence type="inferred from homology"/>
<keyword evidence="6 9" id="KW-0539">Nucleus</keyword>
<dbReference type="GO" id="GO:0046972">
    <property type="term" value="F:histone H4K16 acetyltransferase activity"/>
    <property type="evidence" value="ECO:0007669"/>
    <property type="project" value="TreeGrafter"/>
</dbReference>
<dbReference type="EMBL" id="LR901635">
    <property type="protein sequence ID" value="CAD7249052.1"/>
    <property type="molecule type" value="Genomic_DNA"/>
</dbReference>
<dbReference type="SUPFAM" id="SSF55729">
    <property type="entry name" value="Acyl-CoA N-acyltransferases (Nat)"/>
    <property type="match status" value="1"/>
</dbReference>
<dbReference type="Gene3D" id="3.30.60.60">
    <property type="entry name" value="N-acetyl transferase-like"/>
    <property type="match status" value="1"/>
</dbReference>
<gene>
    <name evidence="13" type="ORF">DSTB1V02_LOCUS8853</name>
</gene>
<evidence type="ECO:0000259" key="12">
    <source>
        <dbReference type="PROSITE" id="PS51726"/>
    </source>
</evidence>
<sequence>MDSTSSETSVKEDHGAYLLLPIQESLPVKKTVEKCGMGKKARKSRLHQSPESDKQFQTEIEMREHQVCPERPTILLKCDICECAFKREEELNAHKVRRHTRRQPVICDICGKPFQRKSLLNKHRQRHADQSPFKCAECGCTFKREYELKSHQRKYVGTRPKLCFSITGMRVFHLASQELITKTKEFGKNLKLEDVQETFLTFLNSTDGKSADGRLVDAILQRLYEMRTWFCRQRLFHFYASSLLVIYDCLSPQEDENGPQVCLKMIDFANTYPCLDGSLDSNYLGGLQDQAEIIHKRVTEEDDSEYYVHYDGFNRRLDEWVPRSRIDASDSRGRGDRVIPPGGDSLFDESDRKITRNQKRKHDEINHVQKTYADMDPTTAALEREHEAITKVKYIDRIQFGKYLIDTWYFSPYPDEYGKQPKLYVCEYCLKYMKLEKTFRYHLSECKMRQPPGREIYRKGTLSLYEVDGKDHKQYCQLLCLLAKLFLDHKTLYFDVEPFLFYILCEVDRYGAHIVGYFSKERESPENHNVACILTLPPFQRKGYGKFLIAFSYELSKLEGVVGSPEKPLSDLGKLSYRSYWSWVLLETLRDCRGSNLTVRDLSQMTGITPTDVIDTLQTLNMVKYWKGQHVVCVTPKLVDEALKSLTVRQPKLCVDITALRWAPPKKIPKKKP</sequence>
<dbReference type="GO" id="GO:0035267">
    <property type="term" value="C:NuA4 histone acetyltransferase complex"/>
    <property type="evidence" value="ECO:0007669"/>
    <property type="project" value="TreeGrafter"/>
</dbReference>
<dbReference type="AlphaFoldDB" id="A0A7R9A7Z0"/>
<dbReference type="InterPro" id="IPR002717">
    <property type="entry name" value="HAT_MYST-type"/>
</dbReference>
<dbReference type="InterPro" id="IPR016181">
    <property type="entry name" value="Acyl_CoA_acyltransferase"/>
</dbReference>
<evidence type="ECO:0000256" key="6">
    <source>
        <dbReference type="ARBA" id="ARBA00023242"/>
    </source>
</evidence>
<protein>
    <recommendedName>
        <fullName evidence="3 9">Histone acetyltransferase</fullName>
        <ecNumber evidence="3 9">2.3.1.48</ecNumber>
    </recommendedName>
</protein>
<comment type="similarity">
    <text evidence="2 9">Belongs to the MYST (SAS/MOZ) family.</text>
</comment>
<dbReference type="InterPro" id="IPR050603">
    <property type="entry name" value="MYST_HAT"/>
</dbReference>
<dbReference type="InterPro" id="IPR005522">
    <property type="entry name" value="IPK"/>
</dbReference>
<dbReference type="SMART" id="SM00355">
    <property type="entry name" value="ZnF_C2H2"/>
    <property type="match status" value="4"/>
</dbReference>
<dbReference type="EC" id="2.3.1.48" evidence="3 9"/>
<dbReference type="SUPFAM" id="SSF57667">
    <property type="entry name" value="beta-beta-alpha zinc fingers"/>
    <property type="match status" value="1"/>
</dbReference>
<dbReference type="FunFam" id="1.10.10.10:FF:000022">
    <property type="entry name" value="Histone acetyltransferase"/>
    <property type="match status" value="1"/>
</dbReference>
<dbReference type="GO" id="GO:0044545">
    <property type="term" value="C:NSL complex"/>
    <property type="evidence" value="ECO:0007669"/>
    <property type="project" value="TreeGrafter"/>
</dbReference>
<dbReference type="GO" id="GO:0005705">
    <property type="term" value="C:polytene chromosome interband"/>
    <property type="evidence" value="ECO:0007669"/>
    <property type="project" value="UniProtKB-ARBA"/>
</dbReference>
<dbReference type="CDD" id="cd04301">
    <property type="entry name" value="NAT_SF"/>
    <property type="match status" value="1"/>
</dbReference>
<evidence type="ECO:0000256" key="5">
    <source>
        <dbReference type="ARBA" id="ARBA00022990"/>
    </source>
</evidence>
<feature type="domain" description="C2H2-type" evidence="11">
    <location>
        <begin position="133"/>
        <end position="160"/>
    </location>
</feature>
<reference evidence="13" key="1">
    <citation type="submission" date="2020-11" db="EMBL/GenBank/DDBJ databases">
        <authorList>
            <person name="Tran Van P."/>
        </authorList>
    </citation>
    <scope>NUCLEOTIDE SEQUENCE</scope>
</reference>
<feature type="domain" description="MYST-type HAT" evidence="12">
    <location>
        <begin position="390"/>
        <end position="664"/>
    </location>
</feature>
<comment type="catalytic activity">
    <reaction evidence="9">
        <text>L-lysyl-[protein] + acetyl-CoA = N(6)-acetyl-L-lysyl-[protein] + CoA + H(+)</text>
        <dbReference type="Rhea" id="RHEA:45948"/>
        <dbReference type="Rhea" id="RHEA-COMP:9752"/>
        <dbReference type="Rhea" id="RHEA-COMP:10731"/>
        <dbReference type="ChEBI" id="CHEBI:15378"/>
        <dbReference type="ChEBI" id="CHEBI:29969"/>
        <dbReference type="ChEBI" id="CHEBI:57287"/>
        <dbReference type="ChEBI" id="CHEBI:57288"/>
        <dbReference type="ChEBI" id="CHEBI:61930"/>
        <dbReference type="EC" id="2.3.1.48"/>
    </reaction>
</comment>
<evidence type="ECO:0000256" key="4">
    <source>
        <dbReference type="ARBA" id="ARBA00022679"/>
    </source>
</evidence>
<dbReference type="InterPro" id="IPR036236">
    <property type="entry name" value="Znf_C2H2_sf"/>
</dbReference>
<evidence type="ECO:0000256" key="2">
    <source>
        <dbReference type="ARBA" id="ARBA00010107"/>
    </source>
</evidence>
<dbReference type="Pfam" id="PF00096">
    <property type="entry name" value="zf-C2H2"/>
    <property type="match status" value="1"/>
</dbReference>
<dbReference type="PANTHER" id="PTHR10615:SF82">
    <property type="entry name" value="HISTONE ACETYLTRANSFERASE KAT8"/>
    <property type="match status" value="1"/>
</dbReference>
<keyword evidence="8" id="KW-0479">Metal-binding</keyword>
<evidence type="ECO:0000256" key="8">
    <source>
        <dbReference type="PROSITE-ProRule" id="PRU00042"/>
    </source>
</evidence>
<feature type="domain" description="C2H2-type" evidence="11">
    <location>
        <begin position="76"/>
        <end position="104"/>
    </location>
</feature>
<dbReference type="Pfam" id="PF17772">
    <property type="entry name" value="zf-MYST"/>
    <property type="match status" value="1"/>
</dbReference>
<keyword evidence="8" id="KW-0863">Zinc-finger</keyword>
<evidence type="ECO:0000259" key="11">
    <source>
        <dbReference type="PROSITE" id="PS50157"/>
    </source>
</evidence>
<organism evidence="13">
    <name type="scientific">Darwinula stevensoni</name>
    <dbReference type="NCBI Taxonomy" id="69355"/>
    <lineage>
        <taxon>Eukaryota</taxon>
        <taxon>Metazoa</taxon>
        <taxon>Ecdysozoa</taxon>
        <taxon>Arthropoda</taxon>
        <taxon>Crustacea</taxon>
        <taxon>Oligostraca</taxon>
        <taxon>Ostracoda</taxon>
        <taxon>Podocopa</taxon>
        <taxon>Podocopida</taxon>
        <taxon>Darwinulocopina</taxon>
        <taxon>Darwinuloidea</taxon>
        <taxon>Darwinulidae</taxon>
        <taxon>Darwinula</taxon>
    </lineage>
</organism>
<dbReference type="EMBL" id="CAJPEV010002118">
    <property type="protein sequence ID" value="CAG0895733.1"/>
    <property type="molecule type" value="Genomic_DNA"/>
</dbReference>
<dbReference type="InterPro" id="IPR013087">
    <property type="entry name" value="Znf_C2H2_type"/>
</dbReference>
<dbReference type="OrthoDB" id="787137at2759"/>
<feature type="active site" description="Proton donor/acceptor" evidence="7">
    <location>
        <position position="566"/>
    </location>
</feature>
<evidence type="ECO:0000313" key="13">
    <source>
        <dbReference type="EMBL" id="CAD7249052.1"/>
    </source>
</evidence>
<evidence type="ECO:0000256" key="9">
    <source>
        <dbReference type="RuleBase" id="RU361211"/>
    </source>
</evidence>
<evidence type="ECO:0000256" key="1">
    <source>
        <dbReference type="ARBA" id="ARBA00004123"/>
    </source>
</evidence>
<dbReference type="PROSITE" id="PS50157">
    <property type="entry name" value="ZINC_FINGER_C2H2_2"/>
    <property type="match status" value="3"/>
</dbReference>
<dbReference type="InterPro" id="IPR040706">
    <property type="entry name" value="Zf-MYST"/>
</dbReference>
<comment type="subcellular location">
    <subcellularLocation>
        <location evidence="1 9">Nucleus</location>
    </subcellularLocation>
</comment>
<dbReference type="PROSITE" id="PS51726">
    <property type="entry name" value="MYST_HAT"/>
    <property type="match status" value="1"/>
</dbReference>
<dbReference type="Gene3D" id="2.30.30.140">
    <property type="match status" value="1"/>
</dbReference>
<dbReference type="FunFam" id="3.30.60.60:FF:000001">
    <property type="entry name" value="Histone acetyltransferase"/>
    <property type="match status" value="1"/>
</dbReference>
<keyword evidence="8" id="KW-0862">Zinc</keyword>
<dbReference type="FunFam" id="2.30.30.140:FF:000155">
    <property type="entry name" value="Histone acetyltransferase"/>
    <property type="match status" value="1"/>
</dbReference>
<dbReference type="Proteomes" id="UP000677054">
    <property type="component" value="Unassembled WGS sequence"/>
</dbReference>
<keyword evidence="14" id="KW-1185">Reference proteome</keyword>
<dbReference type="GO" id="GO:0008270">
    <property type="term" value="F:zinc ion binding"/>
    <property type="evidence" value="ECO:0007669"/>
    <property type="project" value="UniProtKB-KW"/>
</dbReference>
<dbReference type="SUPFAM" id="SSF54160">
    <property type="entry name" value="Chromo domain-like"/>
    <property type="match status" value="1"/>
</dbReference>